<organism evidence="2 3">
    <name type="scientific">Flintibacter hominis</name>
    <dbReference type="NCBI Taxonomy" id="2763048"/>
    <lineage>
        <taxon>Bacteria</taxon>
        <taxon>Bacillati</taxon>
        <taxon>Bacillota</taxon>
        <taxon>Clostridia</taxon>
        <taxon>Eubacteriales</taxon>
        <taxon>Flintibacter</taxon>
    </lineage>
</organism>
<dbReference type="Pfam" id="PF21812">
    <property type="entry name" value="DUF6881"/>
    <property type="match status" value="1"/>
</dbReference>
<reference evidence="2" key="1">
    <citation type="submission" date="2020-08" db="EMBL/GenBank/DDBJ databases">
        <title>Genome public.</title>
        <authorList>
            <person name="Liu C."/>
            <person name="Sun Q."/>
        </authorList>
    </citation>
    <scope>NUCLEOTIDE SEQUENCE</scope>
    <source>
        <strain evidence="2">NSJ-23</strain>
    </source>
</reference>
<dbReference type="RefSeq" id="WP_186853061.1">
    <property type="nucleotide sequence ID" value="NZ_JACOPO010000006.1"/>
</dbReference>
<comment type="caution">
    <text evidence="2">The sequence shown here is derived from an EMBL/GenBank/DDBJ whole genome shotgun (WGS) entry which is preliminary data.</text>
</comment>
<dbReference type="EMBL" id="JACOPO010000006">
    <property type="protein sequence ID" value="MBC5723184.1"/>
    <property type="molecule type" value="Genomic_DNA"/>
</dbReference>
<evidence type="ECO:0000313" key="2">
    <source>
        <dbReference type="EMBL" id="MBC5723184.1"/>
    </source>
</evidence>
<dbReference type="Proteomes" id="UP000628736">
    <property type="component" value="Unassembled WGS sequence"/>
</dbReference>
<dbReference type="InterPro" id="IPR049248">
    <property type="entry name" value="DUF6881"/>
</dbReference>
<gene>
    <name evidence="2" type="ORF">H8S11_10200</name>
</gene>
<feature type="domain" description="DUF6881" evidence="1">
    <location>
        <begin position="3"/>
        <end position="92"/>
    </location>
</feature>
<evidence type="ECO:0000259" key="1">
    <source>
        <dbReference type="Pfam" id="PF21812"/>
    </source>
</evidence>
<keyword evidence="3" id="KW-1185">Reference proteome</keyword>
<proteinExistence type="predicted"/>
<accession>A0A8J6J2R0</accession>
<name>A0A8J6J2R0_9FIRM</name>
<dbReference type="AlphaFoldDB" id="A0A8J6J2R0"/>
<evidence type="ECO:0000313" key="3">
    <source>
        <dbReference type="Proteomes" id="UP000628736"/>
    </source>
</evidence>
<sequence>MIEYIKLFWEGAPGEEPPVILYEVDTENERLVLRSIDIFADGSTRNIPDLYDGAIEITPIPTVEELNAHVWGEEFHACVIEKAEFEAIWQNHTYNEELKGTGEIG</sequence>
<protein>
    <recommendedName>
        <fullName evidence="1">DUF6881 domain-containing protein</fullName>
    </recommendedName>
</protein>